<dbReference type="NCBIfam" id="TIGR00398">
    <property type="entry name" value="metG"/>
    <property type="match status" value="1"/>
</dbReference>
<dbReference type="InterPro" id="IPR033911">
    <property type="entry name" value="MetRS_core"/>
</dbReference>
<reference evidence="19 20" key="1">
    <citation type="journal article" date="2023" name="Sci. Data">
        <title>Genome assembly of the Korean intertidal mud-creeper Batillaria attramentaria.</title>
        <authorList>
            <person name="Patra A.K."/>
            <person name="Ho P.T."/>
            <person name="Jun S."/>
            <person name="Lee S.J."/>
            <person name="Kim Y."/>
            <person name="Won Y.J."/>
        </authorList>
    </citation>
    <scope>NUCLEOTIDE SEQUENCE [LARGE SCALE GENOMIC DNA]</scope>
    <source>
        <strain evidence="19">Wonlab-2016</strain>
    </source>
</reference>
<dbReference type="CDD" id="cd00814">
    <property type="entry name" value="MetRS_core"/>
    <property type="match status" value="1"/>
</dbReference>
<evidence type="ECO:0000256" key="2">
    <source>
        <dbReference type="ARBA" id="ARBA00005594"/>
    </source>
</evidence>
<comment type="subcellular location">
    <subcellularLocation>
        <location evidence="1">Cytoplasm</location>
    </subcellularLocation>
</comment>
<dbReference type="InterPro" id="IPR009068">
    <property type="entry name" value="uS15_NS1_RNA-bd_sf"/>
</dbReference>
<feature type="region of interest" description="Disordered" evidence="16">
    <location>
        <begin position="866"/>
        <end position="905"/>
    </location>
</feature>
<dbReference type="InterPro" id="IPR014729">
    <property type="entry name" value="Rossmann-like_a/b/a_fold"/>
</dbReference>
<dbReference type="InterPro" id="IPR000738">
    <property type="entry name" value="WHEP-TRS_dom"/>
</dbReference>
<evidence type="ECO:0000256" key="7">
    <source>
        <dbReference type="ARBA" id="ARBA00022598"/>
    </source>
</evidence>
<evidence type="ECO:0000256" key="10">
    <source>
        <dbReference type="ARBA" id="ARBA00022884"/>
    </source>
</evidence>
<dbReference type="Gene3D" id="1.10.287.10">
    <property type="entry name" value="S15/NS1, RNA-binding"/>
    <property type="match status" value="1"/>
</dbReference>
<dbReference type="InterPro" id="IPR009080">
    <property type="entry name" value="tRNAsynth_Ia_anticodon-bd"/>
</dbReference>
<dbReference type="GO" id="GO:0005737">
    <property type="term" value="C:cytoplasm"/>
    <property type="evidence" value="ECO:0007669"/>
    <property type="project" value="UniProtKB-SubCell"/>
</dbReference>
<dbReference type="GO" id="GO:0017101">
    <property type="term" value="C:aminoacyl-tRNA synthetase multienzyme complex"/>
    <property type="evidence" value="ECO:0007669"/>
    <property type="project" value="UniProtKB-ARBA"/>
</dbReference>
<dbReference type="PROSITE" id="PS00762">
    <property type="entry name" value="WHEP_TRS_1"/>
    <property type="match status" value="1"/>
</dbReference>
<dbReference type="GO" id="GO:0006418">
    <property type="term" value="P:tRNA aminoacylation for protein translation"/>
    <property type="evidence" value="ECO:0007669"/>
    <property type="project" value="UniProtKB-ARBA"/>
</dbReference>
<dbReference type="FunFam" id="2.20.28.20:FF:000001">
    <property type="entry name" value="Methionine--tRNA ligase"/>
    <property type="match status" value="1"/>
</dbReference>
<name>A0ABD0JPQ9_9CAEN</name>
<keyword evidence="5" id="KW-0963">Cytoplasm</keyword>
<dbReference type="PRINTS" id="PR01041">
    <property type="entry name" value="TRNASYNTHMET"/>
</dbReference>
<dbReference type="Gene3D" id="3.40.30.10">
    <property type="entry name" value="Glutaredoxin"/>
    <property type="match status" value="1"/>
</dbReference>
<keyword evidence="11 15" id="KW-0648">Protein biosynthesis</keyword>
<dbReference type="InterPro" id="IPR041872">
    <property type="entry name" value="Anticodon_Met"/>
</dbReference>
<organism evidence="19 20">
    <name type="scientific">Batillaria attramentaria</name>
    <dbReference type="NCBI Taxonomy" id="370345"/>
    <lineage>
        <taxon>Eukaryota</taxon>
        <taxon>Metazoa</taxon>
        <taxon>Spiralia</taxon>
        <taxon>Lophotrochozoa</taxon>
        <taxon>Mollusca</taxon>
        <taxon>Gastropoda</taxon>
        <taxon>Caenogastropoda</taxon>
        <taxon>Sorbeoconcha</taxon>
        <taxon>Cerithioidea</taxon>
        <taxon>Batillariidae</taxon>
        <taxon>Batillaria</taxon>
    </lineage>
</organism>
<dbReference type="Pfam" id="PF09334">
    <property type="entry name" value="tRNA-synt_1g"/>
    <property type="match status" value="1"/>
</dbReference>
<dbReference type="SUPFAM" id="SSF47616">
    <property type="entry name" value="GST C-terminal domain-like"/>
    <property type="match status" value="1"/>
</dbReference>
<dbReference type="Pfam" id="PF00458">
    <property type="entry name" value="WHEP-TRS"/>
    <property type="match status" value="1"/>
</dbReference>
<sequence length="976" mass="107444">MKLYTDSGNFQTIKVLAAAKFAGINVDKTDVSHGAHVVPYLKESRLPVLEVFPGKFLFSANTVVSYLLAKGSQQALLAGDEVQQWLEWESTQFAPVAVPYLVSVFGHGKAEKDLLNSFTPLLSHLEKKLKSHGFLADKEVSAADIAVFGAMYPLLQDKPFQGAIEKLTAIKTWISAMQSLPAIQSAVEDVTQNKGGAVFKESLLSQPVPVGPSPATGGAKDAAASKNVKSQSAKPSSSTSATPKSSTSENPEVPMERVPAEEAEAAVKSWSADSKTLPTPVQRKHPILPVKDKRNILITSALPYVNNVPHLGNIIGCVLSADVFSRYCRLRKYNLLYICGTDEYGTATETKALEEGVTPKQICDKYNKLHTEIYEWFNIDFDYFGRTTTKQQTEIAQDIFWKLYEKGFILKDSIEQLHCAGCDKFLADRFVEGTCPLCGFDDARGDQCDSCGRLINAIDLRNPRCKLCQKTPSPRVTQHLFVDLPKLEPQLKAHLDKVYASGIWTSNARTITNSWIRDGLKPRCISRDLKWGTPVPLEGYTDKVFYVWFDAPIGYISITANYTDKWKEWWKNPKQARDPKNCLTVCMVDDTHQDYLVEMYNFLGKDNVPFHSVIFPSCLLGADDNYTVVGHMVATEYLNYEDTKFSKSRGSGVFGDQAKDTGIPADIYRFYLLYVRPESQDTSFSWDDLLLKNNSELLNNLGNFINRALMFLSNNFDGVIQPIELEDEDKQLLALINRELTLYITNMENGSLRDSIRNILSISRLGNQFMQANKPWVLVKGSPAEKKRAGSVVSLSANVSCLLSVLLQPYMPQTSATIQTQLNAPSTVNVISDVIYCRLPPGHTIGKPSPLFQKIETSTIAELKTKFAGKPAPPKADDKNKGKPAAAVANGPVSPAGGDVSAGSGKINEAEVARLTEEVTKQGNAVRELKTAKAEKAVVDAEVAKLLDLKKQLALAQGLDPAAAAPSSGKKKGKKK</sequence>
<evidence type="ECO:0000256" key="12">
    <source>
        <dbReference type="ARBA" id="ARBA00023146"/>
    </source>
</evidence>
<dbReference type="CDD" id="cd00939">
    <property type="entry name" value="MetRS_RNA"/>
    <property type="match status" value="1"/>
</dbReference>
<keyword evidence="8 15" id="KW-0547">Nucleotide-binding</keyword>
<dbReference type="EMBL" id="JACVVK020000359">
    <property type="protein sequence ID" value="KAK7477036.1"/>
    <property type="molecule type" value="Genomic_DNA"/>
</dbReference>
<dbReference type="HAMAP" id="MF_00098">
    <property type="entry name" value="Met_tRNA_synth_type1"/>
    <property type="match status" value="1"/>
</dbReference>
<evidence type="ECO:0000256" key="13">
    <source>
        <dbReference type="ARBA" id="ARBA00030904"/>
    </source>
</evidence>
<proteinExistence type="inferred from homology"/>
<dbReference type="Pfam" id="PF19303">
    <property type="entry name" value="Anticodon_3"/>
    <property type="match status" value="1"/>
</dbReference>
<feature type="domain" description="GST C-terminal" evidence="17">
    <location>
        <begin position="75"/>
        <end position="197"/>
    </location>
</feature>
<dbReference type="Proteomes" id="UP001519460">
    <property type="component" value="Unassembled WGS sequence"/>
</dbReference>
<evidence type="ECO:0000313" key="20">
    <source>
        <dbReference type="Proteomes" id="UP001519460"/>
    </source>
</evidence>
<dbReference type="PROSITE" id="PS51185">
    <property type="entry name" value="WHEP_TRS_2"/>
    <property type="match status" value="1"/>
</dbReference>
<dbReference type="Gene3D" id="2.20.28.20">
    <property type="entry name" value="Methionyl-tRNA synthetase, Zn-domain"/>
    <property type="match status" value="1"/>
</dbReference>
<evidence type="ECO:0000256" key="5">
    <source>
        <dbReference type="ARBA" id="ARBA00022490"/>
    </source>
</evidence>
<evidence type="ECO:0000256" key="16">
    <source>
        <dbReference type="SAM" id="MobiDB-lite"/>
    </source>
</evidence>
<feature type="compositionally biased region" description="Low complexity" evidence="16">
    <location>
        <begin position="229"/>
        <end position="253"/>
    </location>
</feature>
<dbReference type="AlphaFoldDB" id="A0ABD0JPQ9"/>
<feature type="region of interest" description="Disordered" evidence="16">
    <location>
        <begin position="205"/>
        <end position="278"/>
    </location>
</feature>
<evidence type="ECO:0000256" key="9">
    <source>
        <dbReference type="ARBA" id="ARBA00022840"/>
    </source>
</evidence>
<dbReference type="Gene3D" id="3.40.50.620">
    <property type="entry name" value="HUPs"/>
    <property type="match status" value="1"/>
</dbReference>
<dbReference type="Gene3D" id="1.20.1050.10">
    <property type="match status" value="1"/>
</dbReference>
<dbReference type="PANTHER" id="PTHR45765:SF1">
    <property type="entry name" value="METHIONINE--TRNA LIGASE, CYTOPLASMIC"/>
    <property type="match status" value="1"/>
</dbReference>
<evidence type="ECO:0000256" key="4">
    <source>
        <dbReference type="ARBA" id="ARBA00018335"/>
    </source>
</evidence>
<dbReference type="PANTHER" id="PTHR45765">
    <property type="entry name" value="METHIONINE--TRNA LIGASE"/>
    <property type="match status" value="1"/>
</dbReference>
<dbReference type="PROSITE" id="PS00178">
    <property type="entry name" value="AA_TRNA_LIGASE_I"/>
    <property type="match status" value="1"/>
</dbReference>
<dbReference type="InterPro" id="IPR041598">
    <property type="entry name" value="MARS_N"/>
</dbReference>
<dbReference type="SUPFAM" id="SSF47060">
    <property type="entry name" value="S15/NS1 RNA-binding domain"/>
    <property type="match status" value="1"/>
</dbReference>
<accession>A0ABD0JPQ9</accession>
<dbReference type="InterPro" id="IPR001412">
    <property type="entry name" value="aa-tRNA-synth_I_CS"/>
</dbReference>
<dbReference type="Pfam" id="PF14497">
    <property type="entry name" value="GST_C_3"/>
    <property type="match status" value="1"/>
</dbReference>
<gene>
    <name evidence="19" type="ORF">BaRGS_00031716</name>
</gene>
<dbReference type="PROSITE" id="PS50405">
    <property type="entry name" value="GST_CTER"/>
    <property type="match status" value="1"/>
</dbReference>
<evidence type="ECO:0000313" key="19">
    <source>
        <dbReference type="EMBL" id="KAK7477036.1"/>
    </source>
</evidence>
<dbReference type="InterPro" id="IPR029038">
    <property type="entry name" value="MetRS_Zn"/>
</dbReference>
<dbReference type="Gene3D" id="1.10.730.10">
    <property type="entry name" value="Isoleucyl-tRNA Synthetase, Domain 1"/>
    <property type="match status" value="1"/>
</dbReference>
<evidence type="ECO:0000256" key="1">
    <source>
        <dbReference type="ARBA" id="ARBA00004496"/>
    </source>
</evidence>
<dbReference type="SUPFAM" id="SSF47323">
    <property type="entry name" value="Anticodon-binding domain of a subclass of class I aminoacyl-tRNA synthetases"/>
    <property type="match status" value="1"/>
</dbReference>
<keyword evidence="7 15" id="KW-0436">Ligase</keyword>
<evidence type="ECO:0000256" key="3">
    <source>
        <dbReference type="ARBA" id="ARBA00012838"/>
    </source>
</evidence>
<dbReference type="InterPro" id="IPR023458">
    <property type="entry name" value="Met-tRNA_ligase_1"/>
</dbReference>
<comment type="catalytic activity">
    <reaction evidence="14">
        <text>tRNA(Met) + L-methionine + ATP = L-methionyl-tRNA(Met) + AMP + diphosphate</text>
        <dbReference type="Rhea" id="RHEA:13481"/>
        <dbReference type="Rhea" id="RHEA-COMP:9667"/>
        <dbReference type="Rhea" id="RHEA-COMP:9698"/>
        <dbReference type="ChEBI" id="CHEBI:30616"/>
        <dbReference type="ChEBI" id="CHEBI:33019"/>
        <dbReference type="ChEBI" id="CHEBI:57844"/>
        <dbReference type="ChEBI" id="CHEBI:78442"/>
        <dbReference type="ChEBI" id="CHEBI:78530"/>
        <dbReference type="ChEBI" id="CHEBI:456215"/>
        <dbReference type="EC" id="6.1.1.10"/>
    </reaction>
</comment>
<protein>
    <recommendedName>
        <fullName evidence="4">Methionine--tRNA ligase, cytoplasmic</fullName>
        <ecNumber evidence="3">6.1.1.10</ecNumber>
    </recommendedName>
    <alternativeName>
        <fullName evidence="13">Methionyl-tRNA synthetase</fullName>
    </alternativeName>
</protein>
<dbReference type="Pfam" id="PF18485">
    <property type="entry name" value="GST_N_5"/>
    <property type="match status" value="1"/>
</dbReference>
<dbReference type="SMART" id="SM00991">
    <property type="entry name" value="WHEP-TRS"/>
    <property type="match status" value="1"/>
</dbReference>
<dbReference type="InterPro" id="IPR010987">
    <property type="entry name" value="Glutathione-S-Trfase_C-like"/>
</dbReference>
<feature type="domain" description="WHEP-TRS" evidence="18">
    <location>
        <begin position="911"/>
        <end position="967"/>
    </location>
</feature>
<dbReference type="FunFam" id="1.10.730.10:FF:000031">
    <property type="entry name" value="Putative Methionyl-tRNA synthetase"/>
    <property type="match status" value="1"/>
</dbReference>
<comment type="similarity">
    <text evidence="2 15">Belongs to the class-I aminoacyl-tRNA synthetase family.</text>
</comment>
<keyword evidence="12 15" id="KW-0030">Aminoacyl-tRNA synthetase</keyword>
<keyword evidence="9 15" id="KW-0067">ATP-binding</keyword>
<dbReference type="EC" id="6.1.1.10" evidence="3"/>
<evidence type="ECO:0000256" key="8">
    <source>
        <dbReference type="ARBA" id="ARBA00022741"/>
    </source>
</evidence>
<evidence type="ECO:0000256" key="15">
    <source>
        <dbReference type="RuleBase" id="RU363039"/>
    </source>
</evidence>
<dbReference type="SUPFAM" id="SSF57770">
    <property type="entry name" value="Methionyl-tRNA synthetase (MetRS), Zn-domain"/>
    <property type="match status" value="1"/>
</dbReference>
<evidence type="ECO:0000256" key="6">
    <source>
        <dbReference type="ARBA" id="ARBA00022555"/>
    </source>
</evidence>
<keyword evidence="10" id="KW-0694">RNA-binding</keyword>
<dbReference type="SUPFAM" id="SSF52374">
    <property type="entry name" value="Nucleotidylyl transferase"/>
    <property type="match status" value="1"/>
</dbReference>
<dbReference type="InterPro" id="IPR015413">
    <property type="entry name" value="Methionyl/Leucyl_tRNA_Synth"/>
</dbReference>
<dbReference type="InterPro" id="IPR036282">
    <property type="entry name" value="Glutathione-S-Trfase_C_sf"/>
</dbReference>
<dbReference type="CDD" id="cd07957">
    <property type="entry name" value="Anticodon_Ia_Met"/>
    <property type="match status" value="1"/>
</dbReference>
<dbReference type="InterPro" id="IPR014758">
    <property type="entry name" value="Met-tRNA_synth"/>
</dbReference>
<evidence type="ECO:0000259" key="17">
    <source>
        <dbReference type="PROSITE" id="PS50405"/>
    </source>
</evidence>
<evidence type="ECO:0000256" key="14">
    <source>
        <dbReference type="ARBA" id="ARBA00047364"/>
    </source>
</evidence>
<comment type="caution">
    <text evidence="19">The sequence shown here is derived from an EMBL/GenBank/DDBJ whole genome shotgun (WGS) entry which is preliminary data.</text>
</comment>
<keyword evidence="20" id="KW-1185">Reference proteome</keyword>
<evidence type="ECO:0000256" key="11">
    <source>
        <dbReference type="ARBA" id="ARBA00022917"/>
    </source>
</evidence>
<dbReference type="NCBIfam" id="NF001100">
    <property type="entry name" value="PRK00133.1"/>
    <property type="match status" value="1"/>
</dbReference>
<dbReference type="GO" id="GO:0000049">
    <property type="term" value="F:tRNA binding"/>
    <property type="evidence" value="ECO:0007669"/>
    <property type="project" value="UniProtKB-KW"/>
</dbReference>
<dbReference type="InterPro" id="IPR004046">
    <property type="entry name" value="GST_C"/>
</dbReference>
<keyword evidence="6" id="KW-0820">tRNA-binding</keyword>
<evidence type="ECO:0000259" key="18">
    <source>
        <dbReference type="PROSITE" id="PS51185"/>
    </source>
</evidence>
<dbReference type="GO" id="GO:0004825">
    <property type="term" value="F:methionine-tRNA ligase activity"/>
    <property type="evidence" value="ECO:0007669"/>
    <property type="project" value="UniProtKB-EC"/>
</dbReference>
<dbReference type="GO" id="GO:0005524">
    <property type="term" value="F:ATP binding"/>
    <property type="evidence" value="ECO:0007669"/>
    <property type="project" value="UniProtKB-KW"/>
</dbReference>